<dbReference type="InterPro" id="IPR037359">
    <property type="entry name" value="NST/OST"/>
</dbReference>
<dbReference type="Pfam" id="PF13469">
    <property type="entry name" value="Sulfotransfer_3"/>
    <property type="match status" value="1"/>
</dbReference>
<comment type="caution">
    <text evidence="2">The sequence shown here is derived from an EMBL/GenBank/DDBJ whole genome shotgun (WGS) entry which is preliminary data.</text>
</comment>
<evidence type="ECO:0000256" key="1">
    <source>
        <dbReference type="ARBA" id="ARBA00022679"/>
    </source>
</evidence>
<dbReference type="PANTHER" id="PTHR10605">
    <property type="entry name" value="HEPARAN SULFATE SULFOTRANSFERASE"/>
    <property type="match status" value="1"/>
</dbReference>
<gene>
    <name evidence="2" type="ORF">K3152_03140</name>
</gene>
<proteinExistence type="predicted"/>
<evidence type="ECO:0000313" key="2">
    <source>
        <dbReference type="EMBL" id="MBX7457233.1"/>
    </source>
</evidence>
<sequence length="306" mass="34641">MSKSPFPDFYIIGAAKAGTTSLVDMLRAHEQAWFPHEKEPHHFFLRDDSRAWTLRDGSREKPLASLLPYGSESAYLGLYRDAPEEALRGDASTQYLVNDTTAKSIHAQRPDAKIVVVLRHPTDRAYSAWVHARSRGEDALASFDEAIGECENGLRDTAFATNYLAEGDYARHLKPYQDLFGDNLLVILFEDLIQKPQAVYDRLTTFLGIEQRSLPDNSASHKNASIELANPVARAFRMTAKRLRRMAPGIFELPLFRKPYEALLAKMGRKPEKLSPEMRKRLDAYYTPHIAKLEASLGSDLPGWHR</sequence>
<dbReference type="Proteomes" id="UP000783253">
    <property type="component" value="Unassembled WGS sequence"/>
</dbReference>
<dbReference type="InterPro" id="IPR027417">
    <property type="entry name" value="P-loop_NTPase"/>
</dbReference>
<dbReference type="EMBL" id="JAIGNK010000001">
    <property type="protein sequence ID" value="MBX7457233.1"/>
    <property type="molecule type" value="Genomic_DNA"/>
</dbReference>
<reference evidence="2 3" key="1">
    <citation type="submission" date="2021-08" db="EMBL/GenBank/DDBJ databases">
        <title>Comparative Genomics Analysis of the Genus Qipengyuania Reveals Extensive Genetic Diversity and Metabolic Versatility, Including the Description of Fifteen Novel Species.</title>
        <authorList>
            <person name="Liu Y."/>
        </authorList>
    </citation>
    <scope>NUCLEOTIDE SEQUENCE [LARGE SCALE GENOMIC DNA]</scope>
    <source>
        <strain evidence="2 3">1NDH17</strain>
    </source>
</reference>
<protein>
    <submittedName>
        <fullName evidence="2">Sulfotransferase domain-containing protein</fullName>
    </submittedName>
</protein>
<evidence type="ECO:0000313" key="3">
    <source>
        <dbReference type="Proteomes" id="UP000783253"/>
    </source>
</evidence>
<keyword evidence="1" id="KW-0808">Transferase</keyword>
<dbReference type="Gene3D" id="3.40.50.300">
    <property type="entry name" value="P-loop containing nucleotide triphosphate hydrolases"/>
    <property type="match status" value="1"/>
</dbReference>
<keyword evidence="3" id="KW-1185">Reference proteome</keyword>
<dbReference type="PANTHER" id="PTHR10605:SF56">
    <property type="entry name" value="BIFUNCTIONAL HEPARAN SULFATE N-DEACETYLASE_N-SULFOTRANSFERASE"/>
    <property type="match status" value="1"/>
</dbReference>
<dbReference type="SUPFAM" id="SSF52540">
    <property type="entry name" value="P-loop containing nucleoside triphosphate hydrolases"/>
    <property type="match status" value="1"/>
</dbReference>
<accession>A0ABS7IUY0</accession>
<name>A0ABS7IUY0_9SPHN</name>
<organism evidence="2 3">
    <name type="scientific">Qipengyuania polymorpha</name>
    <dbReference type="NCBI Taxonomy" id="2867234"/>
    <lineage>
        <taxon>Bacteria</taxon>
        <taxon>Pseudomonadati</taxon>
        <taxon>Pseudomonadota</taxon>
        <taxon>Alphaproteobacteria</taxon>
        <taxon>Sphingomonadales</taxon>
        <taxon>Erythrobacteraceae</taxon>
        <taxon>Qipengyuania</taxon>
    </lineage>
</organism>
<dbReference type="RefSeq" id="WP_221572559.1">
    <property type="nucleotide sequence ID" value="NZ_JAIGNK010000001.1"/>
</dbReference>